<dbReference type="OrthoDB" id="676308at2"/>
<protein>
    <submittedName>
        <fullName evidence="1">Uncharacterized protein</fullName>
    </submittedName>
</protein>
<dbReference type="Proteomes" id="UP000198931">
    <property type="component" value="Unassembled WGS sequence"/>
</dbReference>
<proteinExistence type="predicted"/>
<dbReference type="AlphaFoldDB" id="A0A1I3DUR5"/>
<gene>
    <name evidence="1" type="ORF">SAMN05443292_0717</name>
</gene>
<dbReference type="EMBL" id="FOQT01000001">
    <property type="protein sequence ID" value="SFH90472.1"/>
    <property type="molecule type" value="Genomic_DNA"/>
</dbReference>
<dbReference type="InterPro" id="IPR058512">
    <property type="entry name" value="DUF8199"/>
</dbReference>
<organism evidence="1 2">
    <name type="scientific">Halpernia frigidisoli</name>
    <dbReference type="NCBI Taxonomy" id="1125876"/>
    <lineage>
        <taxon>Bacteria</taxon>
        <taxon>Pseudomonadati</taxon>
        <taxon>Bacteroidota</taxon>
        <taxon>Flavobacteriia</taxon>
        <taxon>Flavobacteriales</taxon>
        <taxon>Weeksellaceae</taxon>
        <taxon>Chryseobacterium group</taxon>
        <taxon>Halpernia</taxon>
    </lineage>
</organism>
<accession>A0A1I3DUR5</accession>
<keyword evidence="2" id="KW-1185">Reference proteome</keyword>
<reference evidence="1 2" key="1">
    <citation type="submission" date="2016-10" db="EMBL/GenBank/DDBJ databases">
        <authorList>
            <person name="de Groot N.N."/>
        </authorList>
    </citation>
    <scope>NUCLEOTIDE SEQUENCE [LARGE SCALE GENOMIC DNA]</scope>
    <source>
        <strain evidence="1 2">DSM 26000</strain>
    </source>
</reference>
<dbReference type="STRING" id="1125876.SAMN05443292_0717"/>
<dbReference type="Pfam" id="PF26622">
    <property type="entry name" value="DUF8199"/>
    <property type="match status" value="1"/>
</dbReference>
<evidence type="ECO:0000313" key="2">
    <source>
        <dbReference type="Proteomes" id="UP000198931"/>
    </source>
</evidence>
<sequence>MKKFLIIMLTFFYFGTSSGMVYKLHQCLESFSIFAVNSDQTCKLCKTEKKNDCCKTQFKIVKTSPANKADFLKIDLLKHLALLPKSVYLNPVFKISSTNRSFVRINAPPEKRTLALFIRDCNFRI</sequence>
<name>A0A1I3DUR5_9FLAO</name>
<evidence type="ECO:0000313" key="1">
    <source>
        <dbReference type="EMBL" id="SFH90472.1"/>
    </source>
</evidence>
<dbReference type="RefSeq" id="WP_143093344.1">
    <property type="nucleotide sequence ID" value="NZ_FOQT01000001.1"/>
</dbReference>